<keyword evidence="6" id="KW-1185">Reference proteome</keyword>
<dbReference type="Pfam" id="PF01345">
    <property type="entry name" value="DUF11"/>
    <property type="match status" value="4"/>
</dbReference>
<feature type="region of interest" description="Disordered" evidence="1">
    <location>
        <begin position="1223"/>
        <end position="1247"/>
    </location>
</feature>
<dbReference type="KEGG" id="flh:EJ997_02655"/>
<sequence>MKKPLAVAALIGLMSAAGIPVAQADLSATLNARWDRPPDIVHSGDGLMANVEWDANYAHGFIDEAEPTSATFLITVDSGAFMALPDQCGDGSSLTPTRIECVLETPDDNGIAGSLPVAVRAQGSTGDQVSLTVTDPHGNVASTRKLDITAESGIDISLVPAAIHAANYVFHETIEATSAVPIMVSVPFGAEPLTGNVSLTLDVDTFVGPDVMENKASMSIVPVTAGATVTGVAANGENYEVPDVTVVEDGSQVTLTFPVPEAVVAPTVDGAGNALDTVPVASFALSFDYPVSDPVLDNDEISWSVEVVSFKAQTESGPVTEQVRTTNDRMQSSLVTMGSASAKFVNGRAPDAGGIIAVPGDDPADLPVVHSAVWDESLGTGVLSAGANHWLGRGPILPGDQMVGIINAAYYVGRSPSDYQPGTTHAYCLIFDRESGTTSYNGKYAVEELDKYTVEYLTGDIPGGFKTPDCGQGSWTEVEPDDPTAIRILFDPAEQAAPFEVRPLLGAGYLASEDLKEGERAWMSGGFTLDIDNKPWIMSSTSISQLPGSEYGATNSFRDAVEVVPSRTSVRLDASADSVSRGEEFSWLVDTQISAAPFADRGSDTVEHRLVLPAGVEYVDSPVDPTVAEEHGRQVLTWSSTVNVGDVKTSEIVAVHRTGTGTLEAEVSVENLTADYLTEDSDRATVVAEASSGTYLTKSTESDEFALDGSNRWTVTLENRDSQSVDVADTIDILPVEGDGRGTRTSADIAVTELAGGEVWVTSVDPADIDPDPLAWSNGSIGRPSRMWDEWYGQDDVTAVRWISRNVGPGQKATYTIDYTVDGATNGDLLVNSAQTRTAGAKTTMINSSSSTTVGEPADLQVDKALIGSGSSLAAGEELTFAITVRGTGPGTVRGATVADIPITGLEDATFTEVSVGTADGAVWRIGDLPENEIVTATVTATATGGPVENMLVGDVCDDDCVPVEPPACEPNVDVYSDTDRCDYVVLEEQPVLKVDKTLDGELPASGEASFTITVLNDAVPTDGVVTTATEVVATDLAGTGLDPETIAWSNLSQGSNDGASWMIGSLPAGEKVTATVTGDLLPDAQRVVNAVSVRNPVLPRELTEPADAVPNETVEEDTDQADVVDISRPGRLAVNKEFVQLQDGSIEFLIEVGNLGGRTISDVVVVDVADPDLVNVVLSEPTSGTVDELSWLVGTLEPGQVEKVTVTATVAPDASEVTNQVRADGEGFPHPGTFEPNPSLDTDTDQGDTVVVDIPRAELRLDKRVLSVNGGTINFEIEVCNIGTGPAGSVTVTDPGGVNLEKVDSDDERFQDGTFFLGELTAGQCQTLTAQGTATQYGTNVAFVDSPNDPFEEGLNQRNDSIEEDIDGWDEVDFEIVPPTPYPGELPLTGPNAVTVIVGGLGLLGLGVGLLLARRRA</sequence>
<dbReference type="EMBL" id="CP034593">
    <property type="protein sequence ID" value="AZQ76405.1"/>
    <property type="molecule type" value="Genomic_DNA"/>
</dbReference>
<dbReference type="GO" id="GO:0005975">
    <property type="term" value="P:carbohydrate metabolic process"/>
    <property type="evidence" value="ECO:0007669"/>
    <property type="project" value="UniProtKB-ARBA"/>
</dbReference>
<keyword evidence="2" id="KW-1133">Transmembrane helix</keyword>
<feature type="chain" id="PRO_5018574163" description="DUF11 domain-containing protein" evidence="3">
    <location>
        <begin position="25"/>
        <end position="1418"/>
    </location>
</feature>
<feature type="domain" description="DUF11" evidence="4">
    <location>
        <begin position="1143"/>
        <end position="1226"/>
    </location>
</feature>
<gene>
    <name evidence="5" type="ORF">EJ997_02655</name>
</gene>
<name>A0A3Q9G0V9_9ACTO</name>
<feature type="domain" description="DUF11" evidence="4">
    <location>
        <begin position="1270"/>
        <end position="1351"/>
    </location>
</feature>
<evidence type="ECO:0000256" key="2">
    <source>
        <dbReference type="SAM" id="Phobius"/>
    </source>
</evidence>
<accession>A0A3Q9G0V9</accession>
<feature type="transmembrane region" description="Helical" evidence="2">
    <location>
        <begin position="1394"/>
        <end position="1414"/>
    </location>
</feature>
<dbReference type="OrthoDB" id="134475at2"/>
<reference evidence="5 6" key="1">
    <citation type="submission" date="2018-12" db="EMBL/GenBank/DDBJ databases">
        <title>Complete genome sequence of Flaviflexus sp. H23T48.</title>
        <authorList>
            <person name="Bae J.-W."/>
            <person name="Lee J.-Y."/>
        </authorList>
    </citation>
    <scope>NUCLEOTIDE SEQUENCE [LARGE SCALE GENOMIC DNA]</scope>
    <source>
        <strain evidence="5 6">H23T48</strain>
    </source>
</reference>
<dbReference type="InterPro" id="IPR013783">
    <property type="entry name" value="Ig-like_fold"/>
</dbReference>
<organism evidence="5 6">
    <name type="scientific">Flaviflexus ciconiae</name>
    <dbReference type="NCBI Taxonomy" id="2496867"/>
    <lineage>
        <taxon>Bacteria</taxon>
        <taxon>Bacillati</taxon>
        <taxon>Actinomycetota</taxon>
        <taxon>Actinomycetes</taxon>
        <taxon>Actinomycetales</taxon>
        <taxon>Actinomycetaceae</taxon>
        <taxon>Flaviflexus</taxon>
    </lineage>
</organism>
<dbReference type="Proteomes" id="UP000280344">
    <property type="component" value="Chromosome"/>
</dbReference>
<dbReference type="InterPro" id="IPR001434">
    <property type="entry name" value="OmcB-like_DUF11"/>
</dbReference>
<feature type="domain" description="DUF11" evidence="4">
    <location>
        <begin position="859"/>
        <end position="950"/>
    </location>
</feature>
<dbReference type="RefSeq" id="WP_126703213.1">
    <property type="nucleotide sequence ID" value="NZ_CP034593.1"/>
</dbReference>
<feature type="signal peptide" evidence="3">
    <location>
        <begin position="1"/>
        <end position="24"/>
    </location>
</feature>
<evidence type="ECO:0000313" key="6">
    <source>
        <dbReference type="Proteomes" id="UP000280344"/>
    </source>
</evidence>
<evidence type="ECO:0000256" key="3">
    <source>
        <dbReference type="SAM" id="SignalP"/>
    </source>
</evidence>
<evidence type="ECO:0000256" key="1">
    <source>
        <dbReference type="SAM" id="MobiDB-lite"/>
    </source>
</evidence>
<feature type="domain" description="DUF11" evidence="4">
    <location>
        <begin position="993"/>
        <end position="1096"/>
    </location>
</feature>
<protein>
    <recommendedName>
        <fullName evidence="4">DUF11 domain-containing protein</fullName>
    </recommendedName>
</protein>
<keyword evidence="2" id="KW-0812">Transmembrane</keyword>
<dbReference type="Gene3D" id="2.60.40.10">
    <property type="entry name" value="Immunoglobulins"/>
    <property type="match status" value="1"/>
</dbReference>
<evidence type="ECO:0000313" key="5">
    <source>
        <dbReference type="EMBL" id="AZQ76405.1"/>
    </source>
</evidence>
<keyword evidence="2" id="KW-0472">Membrane</keyword>
<evidence type="ECO:0000259" key="4">
    <source>
        <dbReference type="Pfam" id="PF01345"/>
    </source>
</evidence>
<proteinExistence type="predicted"/>
<keyword evidence="3" id="KW-0732">Signal</keyword>